<keyword evidence="2" id="KW-0012">Acyltransferase</keyword>
<gene>
    <name evidence="4" type="ORF">M8014_16350</name>
</gene>
<reference evidence="4" key="1">
    <citation type="submission" date="2022-05" db="EMBL/GenBank/DDBJ databases">
        <title>Description of a novel species of Leclercia; Leclercia tamurae and the Proposal for a Novel Genus Silvania gen. nov. Containing Two Novel Species Silvania hatchlandensis sp. nov. and Silvania confinis sp. nov. Isolated from the Rhizosphere of Oak.</title>
        <authorList>
            <person name="Maddock D.W."/>
            <person name="Brady C.L."/>
            <person name="Denman S."/>
            <person name="Arnold D."/>
        </authorList>
    </citation>
    <scope>NUCLEOTIDE SEQUENCE</scope>
    <source>
        <strain evidence="4">H19S6</strain>
    </source>
</reference>
<dbReference type="PROSITE" id="PS51186">
    <property type="entry name" value="GNAT"/>
    <property type="match status" value="1"/>
</dbReference>
<keyword evidence="1" id="KW-0808">Transferase</keyword>
<organism evidence="4 5">
    <name type="scientific">Silvania hatchlandensis</name>
    <dbReference type="NCBI Taxonomy" id="2926469"/>
    <lineage>
        <taxon>Bacteria</taxon>
        <taxon>Pseudomonadati</taxon>
        <taxon>Pseudomonadota</taxon>
        <taxon>Gammaproteobacteria</taxon>
        <taxon>Enterobacterales</taxon>
        <taxon>Enterobacteriaceae</taxon>
        <taxon>Silvania</taxon>
    </lineage>
</organism>
<protein>
    <submittedName>
        <fullName evidence="4">GNAT family N-acetyltransferase</fullName>
    </submittedName>
</protein>
<dbReference type="PANTHER" id="PTHR43800:SF1">
    <property type="entry name" value="PEPTIDYL-LYSINE N-ACETYLTRANSFERASE YJAB"/>
    <property type="match status" value="1"/>
</dbReference>
<dbReference type="Gene3D" id="3.40.630.30">
    <property type="match status" value="1"/>
</dbReference>
<evidence type="ECO:0000256" key="2">
    <source>
        <dbReference type="ARBA" id="ARBA00023315"/>
    </source>
</evidence>
<dbReference type="SUPFAM" id="SSF55729">
    <property type="entry name" value="Acyl-CoA N-acyltransferases (Nat)"/>
    <property type="match status" value="1"/>
</dbReference>
<dbReference type="PANTHER" id="PTHR43800">
    <property type="entry name" value="PEPTIDYL-LYSINE N-ACETYLTRANSFERASE YJAB"/>
    <property type="match status" value="1"/>
</dbReference>
<dbReference type="EMBL" id="JAMGZK010000052">
    <property type="protein sequence ID" value="MCU6665911.1"/>
    <property type="molecule type" value="Genomic_DNA"/>
</dbReference>
<comment type="caution">
    <text evidence="4">The sequence shown here is derived from an EMBL/GenBank/DDBJ whole genome shotgun (WGS) entry which is preliminary data.</text>
</comment>
<evidence type="ECO:0000259" key="3">
    <source>
        <dbReference type="PROSITE" id="PS51186"/>
    </source>
</evidence>
<dbReference type="InterPro" id="IPR000182">
    <property type="entry name" value="GNAT_dom"/>
</dbReference>
<sequence length="205" mass="23010">MSKEKQIVSMGYSDVPAGHLATVVTCLEMVEKPDTGKNTFSEGIALHAFDGTALEDYRELYRRVGEEWLWFSRIIMDDARLSAILRDNAVEVYVLRKDDKEIGLLELDFRESGECELAFFGLTSNATGMGLGGQLMDKAIELAWSKPIKRFWVHTCTFDHPAALKFYIRSGFKPYALQVEVSPDPRLSGHLPKTSAPHIPLITAE</sequence>
<proteinExistence type="predicted"/>
<dbReference type="AlphaFoldDB" id="A0A9J6Q026"/>
<accession>A0A9J6Q026</accession>
<keyword evidence="5" id="KW-1185">Reference proteome</keyword>
<feature type="domain" description="N-acetyltransferase" evidence="3">
    <location>
        <begin position="44"/>
        <end position="198"/>
    </location>
</feature>
<dbReference type="Pfam" id="PF00583">
    <property type="entry name" value="Acetyltransf_1"/>
    <property type="match status" value="1"/>
</dbReference>
<dbReference type="GO" id="GO:0016747">
    <property type="term" value="F:acyltransferase activity, transferring groups other than amino-acyl groups"/>
    <property type="evidence" value="ECO:0007669"/>
    <property type="project" value="InterPro"/>
</dbReference>
<evidence type="ECO:0000256" key="1">
    <source>
        <dbReference type="ARBA" id="ARBA00022679"/>
    </source>
</evidence>
<dbReference type="RefSeq" id="WP_271283451.1">
    <property type="nucleotide sequence ID" value="NZ_JAMGZK010000052.1"/>
</dbReference>
<name>A0A9J6Q026_9ENTR</name>
<dbReference type="InterPro" id="IPR016181">
    <property type="entry name" value="Acyl_CoA_acyltransferase"/>
</dbReference>
<dbReference type="CDD" id="cd04301">
    <property type="entry name" value="NAT_SF"/>
    <property type="match status" value="1"/>
</dbReference>
<dbReference type="Proteomes" id="UP001063816">
    <property type="component" value="Unassembled WGS sequence"/>
</dbReference>
<evidence type="ECO:0000313" key="4">
    <source>
        <dbReference type="EMBL" id="MCU6665911.1"/>
    </source>
</evidence>
<evidence type="ECO:0000313" key="5">
    <source>
        <dbReference type="Proteomes" id="UP001063816"/>
    </source>
</evidence>